<proteinExistence type="predicted"/>
<reference evidence="1" key="1">
    <citation type="submission" date="2019-04" db="EMBL/GenBank/DDBJ databases">
        <authorList>
            <person name="Melise S."/>
            <person name="Noan J."/>
            <person name="Okalmin O."/>
        </authorList>
    </citation>
    <scope>NUCLEOTIDE SEQUENCE</scope>
    <source>
        <strain evidence="1">FN9</strain>
    </source>
</reference>
<protein>
    <submittedName>
        <fullName evidence="1">Uncharacterized protein</fullName>
    </submittedName>
</protein>
<accession>A0A4E9D1E3</accession>
<organism evidence="1">
    <name type="scientific">Gibberella zeae</name>
    <name type="common">Wheat head blight fungus</name>
    <name type="synonym">Fusarium graminearum</name>
    <dbReference type="NCBI Taxonomy" id="5518"/>
    <lineage>
        <taxon>Eukaryota</taxon>
        <taxon>Fungi</taxon>
        <taxon>Dikarya</taxon>
        <taxon>Ascomycota</taxon>
        <taxon>Pezizomycotina</taxon>
        <taxon>Sordariomycetes</taxon>
        <taxon>Hypocreomycetidae</taxon>
        <taxon>Hypocreales</taxon>
        <taxon>Nectriaceae</taxon>
        <taxon>Fusarium</taxon>
    </lineage>
</organism>
<dbReference type="AlphaFoldDB" id="A0A4E9D1E3"/>
<name>A0A4E9D1E3_GIBZA</name>
<gene>
    <name evidence="1" type="ORF">FUG_LOCUS18499</name>
</gene>
<sequence length="163" mass="18946">MLPPGRFWDGPFQEKDQRALPRVYHTIFVFLSMYMLQRIGRHFDERINCTPWRSIKGPISKCRRDELTSDHSDLEKEKEKEKENSPFANWLLTFNNVICPKDLEDYWPEGHHGTVLITSRDPDFIPAPDTVPNMRPVNAGNRIDAAKLTNKIHRVYPSPLGSS</sequence>
<dbReference type="EMBL" id="CAAKMV010000021">
    <property type="protein sequence ID" value="VIO52087.1"/>
    <property type="molecule type" value="Genomic_DNA"/>
</dbReference>
<evidence type="ECO:0000313" key="1">
    <source>
        <dbReference type="EMBL" id="VIO52087.1"/>
    </source>
</evidence>